<comment type="caution">
    <text evidence="4">The sequence shown here is derived from an EMBL/GenBank/DDBJ whole genome shotgun (WGS) entry which is preliminary data.</text>
</comment>
<dbReference type="AlphaFoldDB" id="A0A917I8W0"/>
<dbReference type="InterPro" id="IPR036291">
    <property type="entry name" value="NAD(P)-bd_dom_sf"/>
</dbReference>
<dbReference type="Proteomes" id="UP000603912">
    <property type="component" value="Unassembled WGS sequence"/>
</dbReference>
<evidence type="ECO:0000256" key="3">
    <source>
        <dbReference type="ARBA" id="ARBA00023002"/>
    </source>
</evidence>
<dbReference type="RefSeq" id="WP_244643859.1">
    <property type="nucleotide sequence ID" value="NZ_BMES01000002.1"/>
</dbReference>
<keyword evidence="2" id="KW-0521">NADP</keyword>
<sequence length="264" mass="27720">MSSLYRATPADGVAWVTGASSGIGRATCLELAKRGFTVAATARRKDELEKLAAEATGPGRILAYPADVTRRDELVGAVEAIEAQAGPIVLAFLNAGTFFPMKGPDFDPDLVMRTFDINVGGTVNGLAALIPLMTARRKGQIAVNASVAGYGGLPSSTAYGATKAALINMAEALKFTLDKAGVTLQVVNPGFVGTPLTAKNDFPMPFIIPADKAAVRICDGLARGGFEITFPRRLSWILKAANLLPYWLYFPLVGKVTASDTGRG</sequence>
<dbReference type="PANTHER" id="PTHR43391">
    <property type="entry name" value="RETINOL DEHYDROGENASE-RELATED"/>
    <property type="match status" value="1"/>
</dbReference>
<comment type="similarity">
    <text evidence="1">Belongs to the short-chain dehydrogenases/reductases (SDR) family.</text>
</comment>
<evidence type="ECO:0000256" key="1">
    <source>
        <dbReference type="ARBA" id="ARBA00006484"/>
    </source>
</evidence>
<proteinExistence type="inferred from homology"/>
<dbReference type="InterPro" id="IPR002347">
    <property type="entry name" value="SDR_fam"/>
</dbReference>
<reference evidence="4" key="1">
    <citation type="journal article" date="2014" name="Int. J. Syst. Evol. Microbiol.">
        <title>Complete genome sequence of Corynebacterium casei LMG S-19264T (=DSM 44701T), isolated from a smear-ripened cheese.</title>
        <authorList>
            <consortium name="US DOE Joint Genome Institute (JGI-PGF)"/>
            <person name="Walter F."/>
            <person name="Albersmeier A."/>
            <person name="Kalinowski J."/>
            <person name="Ruckert C."/>
        </authorList>
    </citation>
    <scope>NUCLEOTIDE SEQUENCE</scope>
    <source>
        <strain evidence="4">CGMCC 1.12214</strain>
    </source>
</reference>
<dbReference type="Pfam" id="PF00106">
    <property type="entry name" value="adh_short"/>
    <property type="match status" value="1"/>
</dbReference>
<dbReference type="PRINTS" id="PR00081">
    <property type="entry name" value="GDHRDH"/>
</dbReference>
<evidence type="ECO:0000313" key="5">
    <source>
        <dbReference type="Proteomes" id="UP000603912"/>
    </source>
</evidence>
<reference evidence="4" key="2">
    <citation type="submission" date="2020-09" db="EMBL/GenBank/DDBJ databases">
        <authorList>
            <person name="Sun Q."/>
            <person name="Zhou Y."/>
        </authorList>
    </citation>
    <scope>NUCLEOTIDE SEQUENCE</scope>
    <source>
        <strain evidence="4">CGMCC 1.12214</strain>
    </source>
</reference>
<gene>
    <name evidence="4" type="ORF">GCM10007036_27750</name>
</gene>
<dbReference type="EMBL" id="BMES01000002">
    <property type="protein sequence ID" value="GGH22617.1"/>
    <property type="molecule type" value="Genomic_DNA"/>
</dbReference>
<dbReference type="PANTHER" id="PTHR43391:SF14">
    <property type="entry name" value="DEHYDROGENASE_REDUCTASE SDR FAMILY PROTEIN 7-LIKE"/>
    <property type="match status" value="1"/>
</dbReference>
<organism evidence="4 5">
    <name type="scientific">Alsobacter metallidurans</name>
    <dbReference type="NCBI Taxonomy" id="340221"/>
    <lineage>
        <taxon>Bacteria</taxon>
        <taxon>Pseudomonadati</taxon>
        <taxon>Pseudomonadota</taxon>
        <taxon>Alphaproteobacteria</taxon>
        <taxon>Hyphomicrobiales</taxon>
        <taxon>Alsobacteraceae</taxon>
        <taxon>Alsobacter</taxon>
    </lineage>
</organism>
<evidence type="ECO:0000256" key="2">
    <source>
        <dbReference type="ARBA" id="ARBA00022857"/>
    </source>
</evidence>
<dbReference type="Gene3D" id="3.40.50.720">
    <property type="entry name" value="NAD(P)-binding Rossmann-like Domain"/>
    <property type="match status" value="1"/>
</dbReference>
<evidence type="ECO:0000313" key="4">
    <source>
        <dbReference type="EMBL" id="GGH22617.1"/>
    </source>
</evidence>
<name>A0A917I8W0_9HYPH</name>
<dbReference type="GO" id="GO:0016491">
    <property type="term" value="F:oxidoreductase activity"/>
    <property type="evidence" value="ECO:0007669"/>
    <property type="project" value="UniProtKB-KW"/>
</dbReference>
<keyword evidence="3" id="KW-0560">Oxidoreductase</keyword>
<accession>A0A917I8W0</accession>
<keyword evidence="5" id="KW-1185">Reference proteome</keyword>
<dbReference type="SUPFAM" id="SSF51735">
    <property type="entry name" value="NAD(P)-binding Rossmann-fold domains"/>
    <property type="match status" value="1"/>
</dbReference>
<protein>
    <submittedName>
        <fullName evidence="4">Oxidoreductase</fullName>
    </submittedName>
</protein>